<reference evidence="1" key="2">
    <citation type="journal article" date="2015" name="Fish Shellfish Immunol.">
        <title>Early steps in the European eel (Anguilla anguilla)-Vibrio vulnificus interaction in the gills: Role of the RtxA13 toxin.</title>
        <authorList>
            <person name="Callol A."/>
            <person name="Pajuelo D."/>
            <person name="Ebbesson L."/>
            <person name="Teles M."/>
            <person name="MacKenzie S."/>
            <person name="Amaro C."/>
        </authorList>
    </citation>
    <scope>NUCLEOTIDE SEQUENCE</scope>
</reference>
<evidence type="ECO:0000313" key="1">
    <source>
        <dbReference type="EMBL" id="JAH78962.1"/>
    </source>
</evidence>
<name>A0A0E9VLM9_ANGAN</name>
<protein>
    <submittedName>
        <fullName evidence="1">Uncharacterized protein</fullName>
    </submittedName>
</protein>
<organism evidence="1">
    <name type="scientific">Anguilla anguilla</name>
    <name type="common">European freshwater eel</name>
    <name type="synonym">Muraena anguilla</name>
    <dbReference type="NCBI Taxonomy" id="7936"/>
    <lineage>
        <taxon>Eukaryota</taxon>
        <taxon>Metazoa</taxon>
        <taxon>Chordata</taxon>
        <taxon>Craniata</taxon>
        <taxon>Vertebrata</taxon>
        <taxon>Euteleostomi</taxon>
        <taxon>Actinopterygii</taxon>
        <taxon>Neopterygii</taxon>
        <taxon>Teleostei</taxon>
        <taxon>Anguilliformes</taxon>
        <taxon>Anguillidae</taxon>
        <taxon>Anguilla</taxon>
    </lineage>
</organism>
<reference evidence="1" key="1">
    <citation type="submission" date="2014-11" db="EMBL/GenBank/DDBJ databases">
        <authorList>
            <person name="Amaro Gonzalez C."/>
        </authorList>
    </citation>
    <scope>NUCLEOTIDE SEQUENCE</scope>
</reference>
<dbReference type="EMBL" id="GBXM01029615">
    <property type="protein sequence ID" value="JAH78962.1"/>
    <property type="molecule type" value="Transcribed_RNA"/>
</dbReference>
<proteinExistence type="predicted"/>
<accession>A0A0E9VLM9</accession>
<sequence length="22" mass="2722">MLKMSDSDHKRTLIFYLSLFLY</sequence>
<dbReference type="AlphaFoldDB" id="A0A0E9VLM9"/>